<evidence type="ECO:0000256" key="2">
    <source>
        <dbReference type="ARBA" id="ARBA00023015"/>
    </source>
</evidence>
<organism evidence="8">
    <name type="scientific">Auxenochlorella protothecoides</name>
    <name type="common">Green microalga</name>
    <name type="synonym">Chlorella protothecoides</name>
    <dbReference type="NCBI Taxonomy" id="3075"/>
    <lineage>
        <taxon>Eukaryota</taxon>
        <taxon>Viridiplantae</taxon>
        <taxon>Chlorophyta</taxon>
        <taxon>core chlorophytes</taxon>
        <taxon>Trebouxiophyceae</taxon>
        <taxon>Chlorellales</taxon>
        <taxon>Chlorellaceae</taxon>
        <taxon>Auxenochlorella</taxon>
    </lineage>
</organism>
<evidence type="ECO:0000259" key="7">
    <source>
        <dbReference type="PROSITE" id="PS51032"/>
    </source>
</evidence>
<dbReference type="SMART" id="SM00380">
    <property type="entry name" value="AP2"/>
    <property type="match status" value="1"/>
</dbReference>
<gene>
    <name evidence="8" type="ORF">g.29068</name>
</gene>
<sequence>MPGAYHPGGTHGFPHKRKRSGPKSKSSPYLGVTQYKRTGRFEAHIWIFEARGAKGHQRHLGSYDSAEAAARCYDRAALHLRGPSAELNFPLREYEEDPFMLAHSKADRARFLDLLRAEFAIQPERAAAARARTKAGTPPRRAPLHGPHSPVCADDGVRAGSGPLSLALGVEARAAAPGAHAPRRRVEEESAHQQMLSLLALGPDGLFDASPGRPLSVEPLAPRPLRGHGWEASALNSRAASPCHSAAAPSSDLYACHAEASSQLRLQDAYGEEAYAHAGEVGGWAAQAHPAAAACDPWHARAVGLRAAAAPRLSPMAAVAEELRALQHLACPATDAAAILPSTVVGSGVAYLAAGARGRGAVLVGTPLQDLAWSAADAEEVGSPLIMLDDGGVGAGWDLGVY</sequence>
<protein>
    <recommendedName>
        <fullName evidence="7">AP2/ERF domain-containing protein</fullName>
    </recommendedName>
</protein>
<proteinExistence type="predicted"/>
<evidence type="ECO:0000256" key="3">
    <source>
        <dbReference type="ARBA" id="ARBA00023125"/>
    </source>
</evidence>
<dbReference type="PANTHER" id="PTHR32467:SF213">
    <property type="entry name" value="OS03G0770700 PROTEIN"/>
    <property type="match status" value="1"/>
</dbReference>
<dbReference type="InterPro" id="IPR016177">
    <property type="entry name" value="DNA-bd_dom_sf"/>
</dbReference>
<dbReference type="Gene3D" id="3.30.730.10">
    <property type="entry name" value="AP2/ERF domain"/>
    <property type="match status" value="1"/>
</dbReference>
<accession>A0A1D2A6Z1</accession>
<reference evidence="8" key="1">
    <citation type="submission" date="2015-08" db="EMBL/GenBank/DDBJ databases">
        <authorList>
            <person name="Babu N.S."/>
            <person name="Beckwith C.J."/>
            <person name="Beseler K.G."/>
            <person name="Brison A."/>
            <person name="Carone J.V."/>
            <person name="Caskin T.P."/>
            <person name="Diamond M."/>
            <person name="Durham M.E."/>
            <person name="Foxe J.M."/>
            <person name="Go M."/>
            <person name="Henderson B.A."/>
            <person name="Jones I.B."/>
            <person name="McGettigan J.A."/>
            <person name="Micheletti S.J."/>
            <person name="Nasrallah M.E."/>
            <person name="Ortiz D."/>
            <person name="Piller C.R."/>
            <person name="Privatt S.R."/>
            <person name="Schneider S.L."/>
            <person name="Sharp S."/>
            <person name="Smith T.C."/>
            <person name="Stanton J.D."/>
            <person name="Ullery H.E."/>
            <person name="Wilson R.J."/>
            <person name="Serrano M.G."/>
            <person name="Buck G."/>
            <person name="Lee V."/>
            <person name="Wang Y."/>
            <person name="Carvalho R."/>
            <person name="Voegtly L."/>
            <person name="Shi R."/>
            <person name="Duckworth R."/>
            <person name="Johnson A."/>
            <person name="Loviza R."/>
            <person name="Walstead R."/>
            <person name="Shah Z."/>
            <person name="Kiflezghi M."/>
            <person name="Wade K."/>
            <person name="Ball S.L."/>
            <person name="Bradley K.W."/>
            <person name="Asai D.J."/>
            <person name="Bowman C.A."/>
            <person name="Russell D.A."/>
            <person name="Pope W.H."/>
            <person name="Jacobs-Sera D."/>
            <person name="Hendrix R.W."/>
            <person name="Hatfull G.F."/>
        </authorList>
    </citation>
    <scope>NUCLEOTIDE SEQUENCE</scope>
</reference>
<dbReference type="PROSITE" id="PS51032">
    <property type="entry name" value="AP2_ERF"/>
    <property type="match status" value="1"/>
</dbReference>
<name>A0A1D2A6Z1_AUXPR</name>
<dbReference type="InterPro" id="IPR036955">
    <property type="entry name" value="AP2/ERF_dom_sf"/>
</dbReference>
<dbReference type="EMBL" id="GDKF01003678">
    <property type="protein sequence ID" value="JAT74944.1"/>
    <property type="molecule type" value="Transcribed_RNA"/>
</dbReference>
<dbReference type="GO" id="GO:0003677">
    <property type="term" value="F:DNA binding"/>
    <property type="evidence" value="ECO:0007669"/>
    <property type="project" value="UniProtKB-KW"/>
</dbReference>
<comment type="subcellular location">
    <subcellularLocation>
        <location evidence="1">Nucleus</location>
    </subcellularLocation>
</comment>
<dbReference type="CDD" id="cd00018">
    <property type="entry name" value="AP2"/>
    <property type="match status" value="1"/>
</dbReference>
<dbReference type="SUPFAM" id="SSF54171">
    <property type="entry name" value="DNA-binding domain"/>
    <property type="match status" value="1"/>
</dbReference>
<keyword evidence="5" id="KW-0539">Nucleus</keyword>
<evidence type="ECO:0000313" key="8">
    <source>
        <dbReference type="EMBL" id="JAT74944.1"/>
    </source>
</evidence>
<evidence type="ECO:0000256" key="5">
    <source>
        <dbReference type="ARBA" id="ARBA00023242"/>
    </source>
</evidence>
<dbReference type="AlphaFoldDB" id="A0A1D2A6Z1"/>
<feature type="domain" description="AP2/ERF" evidence="7">
    <location>
        <begin position="28"/>
        <end position="90"/>
    </location>
</feature>
<dbReference type="PANTHER" id="PTHR32467">
    <property type="entry name" value="AP2-LIKE ETHYLENE-RESPONSIVE TRANSCRIPTION FACTOR"/>
    <property type="match status" value="1"/>
</dbReference>
<evidence type="ECO:0000256" key="1">
    <source>
        <dbReference type="ARBA" id="ARBA00004123"/>
    </source>
</evidence>
<keyword evidence="2" id="KW-0805">Transcription regulation</keyword>
<feature type="compositionally biased region" description="Basic residues" evidence="6">
    <location>
        <begin position="13"/>
        <end position="22"/>
    </location>
</feature>
<feature type="region of interest" description="Disordered" evidence="6">
    <location>
        <begin position="1"/>
        <end position="30"/>
    </location>
</feature>
<dbReference type="GO" id="GO:0003700">
    <property type="term" value="F:DNA-binding transcription factor activity"/>
    <property type="evidence" value="ECO:0007669"/>
    <property type="project" value="InterPro"/>
</dbReference>
<keyword evidence="4" id="KW-0804">Transcription</keyword>
<dbReference type="InterPro" id="IPR001471">
    <property type="entry name" value="AP2/ERF_dom"/>
</dbReference>
<evidence type="ECO:0000256" key="6">
    <source>
        <dbReference type="SAM" id="MobiDB-lite"/>
    </source>
</evidence>
<keyword evidence="3" id="KW-0238">DNA-binding</keyword>
<dbReference type="GO" id="GO:0005634">
    <property type="term" value="C:nucleus"/>
    <property type="evidence" value="ECO:0007669"/>
    <property type="project" value="UniProtKB-SubCell"/>
</dbReference>
<evidence type="ECO:0000256" key="4">
    <source>
        <dbReference type="ARBA" id="ARBA00023163"/>
    </source>
</evidence>